<evidence type="ECO:0000256" key="1">
    <source>
        <dbReference type="SAM" id="MobiDB-lite"/>
    </source>
</evidence>
<feature type="region of interest" description="Disordered" evidence="1">
    <location>
        <begin position="73"/>
        <end position="113"/>
    </location>
</feature>
<accession>A0A8J2RLL9</accession>
<keyword evidence="3" id="KW-1185">Reference proteome</keyword>
<protein>
    <submittedName>
        <fullName evidence="2">Uncharacterized protein</fullName>
    </submittedName>
</protein>
<evidence type="ECO:0000313" key="3">
    <source>
        <dbReference type="Proteomes" id="UP000789390"/>
    </source>
</evidence>
<dbReference type="EMBL" id="CAKKLH010000002">
    <property type="protein sequence ID" value="CAH0098514.1"/>
    <property type="molecule type" value="Genomic_DNA"/>
</dbReference>
<gene>
    <name evidence="2" type="ORF">DGAL_LOCUS597</name>
</gene>
<dbReference type="AlphaFoldDB" id="A0A8J2RLL9"/>
<proteinExistence type="predicted"/>
<feature type="region of interest" description="Disordered" evidence="1">
    <location>
        <begin position="21"/>
        <end position="47"/>
    </location>
</feature>
<dbReference type="Proteomes" id="UP000789390">
    <property type="component" value="Unassembled WGS sequence"/>
</dbReference>
<name>A0A8J2RLL9_9CRUS</name>
<evidence type="ECO:0000313" key="2">
    <source>
        <dbReference type="EMBL" id="CAH0098514.1"/>
    </source>
</evidence>
<dbReference type="OrthoDB" id="6622109at2759"/>
<sequence length="258" mass="28843">MTDRRKRRKTKDDISYLQFLCEDDSTDESSATDNEVGTSNHQPVVDVGSFNEAQIQNVPSCEETVAPADVIHFSSDDYSDSTPDSETNSETVLTTQSESSDEETEPPAPGEQPTLRAQLATWQIRNHIEFSKCDELLKILNPFFVDLPLSTRTLVKTPRKAVILKTIQPGKYYHFGIEKGILDTLMLLKVSELLVDIVYLYVGIDGVLVKSSGSQFWPIVGYLPFLKNSPPFPIGVFHAFSKRTSSNAFLLDFISKAE</sequence>
<organism evidence="2 3">
    <name type="scientific">Daphnia galeata</name>
    <dbReference type="NCBI Taxonomy" id="27404"/>
    <lineage>
        <taxon>Eukaryota</taxon>
        <taxon>Metazoa</taxon>
        <taxon>Ecdysozoa</taxon>
        <taxon>Arthropoda</taxon>
        <taxon>Crustacea</taxon>
        <taxon>Branchiopoda</taxon>
        <taxon>Diplostraca</taxon>
        <taxon>Cladocera</taxon>
        <taxon>Anomopoda</taxon>
        <taxon>Daphniidae</taxon>
        <taxon>Daphnia</taxon>
    </lineage>
</organism>
<dbReference type="PANTHER" id="PTHR33053:SF9">
    <property type="entry name" value="AGAP000105-PA"/>
    <property type="match status" value="1"/>
</dbReference>
<comment type="caution">
    <text evidence="2">The sequence shown here is derived from an EMBL/GenBank/DDBJ whole genome shotgun (WGS) entry which is preliminary data.</text>
</comment>
<dbReference type="PANTHER" id="PTHR33053">
    <property type="entry name" value="PROTEIN, PUTATIVE-RELATED"/>
    <property type="match status" value="1"/>
</dbReference>
<reference evidence="2" key="1">
    <citation type="submission" date="2021-11" db="EMBL/GenBank/DDBJ databases">
        <authorList>
            <person name="Schell T."/>
        </authorList>
    </citation>
    <scope>NUCLEOTIDE SEQUENCE</scope>
    <source>
        <strain evidence="2">M5</strain>
    </source>
</reference>